<name>A0A1Y0ISJ6_9BACL</name>
<proteinExistence type="predicted"/>
<dbReference type="KEGG" id="tum:CBW65_22345"/>
<keyword evidence="2" id="KW-1185">Reference proteome</keyword>
<dbReference type="AlphaFoldDB" id="A0A1Y0ISJ6"/>
<dbReference type="Proteomes" id="UP000195437">
    <property type="component" value="Chromosome"/>
</dbReference>
<evidence type="ECO:0008006" key="3">
    <source>
        <dbReference type="Google" id="ProtNLM"/>
    </source>
</evidence>
<sequence length="104" mass="12139">MNRGNKLWEGHRMILPEHRTRLLERETVPYSAPALAEDMQEEIEYRVQEAMVHRKALRFVVGESDGEHTVEGRVVAYKPDTQSLQISNEWGKFLLPIQNIVRVL</sequence>
<reference evidence="2" key="1">
    <citation type="submission" date="2017-05" db="EMBL/GenBank/DDBJ databases">
        <authorList>
            <person name="Sung H."/>
        </authorList>
    </citation>
    <scope>NUCLEOTIDE SEQUENCE [LARGE SCALE GENOMIC DNA]</scope>
    <source>
        <strain evidence="2">AR23208</strain>
    </source>
</reference>
<gene>
    <name evidence="1" type="ORF">CBW65_22345</name>
</gene>
<organism evidence="1 2">
    <name type="scientific">Tumebacillus avium</name>
    <dbReference type="NCBI Taxonomy" id="1903704"/>
    <lineage>
        <taxon>Bacteria</taxon>
        <taxon>Bacillati</taxon>
        <taxon>Bacillota</taxon>
        <taxon>Bacilli</taxon>
        <taxon>Bacillales</taxon>
        <taxon>Alicyclobacillaceae</taxon>
        <taxon>Tumebacillus</taxon>
    </lineage>
</organism>
<dbReference type="EMBL" id="CP021434">
    <property type="protein sequence ID" value="ARU63427.1"/>
    <property type="molecule type" value="Genomic_DNA"/>
</dbReference>
<dbReference type="OrthoDB" id="2376882at2"/>
<dbReference type="RefSeq" id="WP_087458771.1">
    <property type="nucleotide sequence ID" value="NZ_CP021434.1"/>
</dbReference>
<dbReference type="InterPro" id="IPR014962">
    <property type="entry name" value="YolD"/>
</dbReference>
<accession>A0A1Y0ISJ6</accession>
<protein>
    <recommendedName>
        <fullName evidence="3">YolD-like family protein</fullName>
    </recommendedName>
</protein>
<evidence type="ECO:0000313" key="1">
    <source>
        <dbReference type="EMBL" id="ARU63427.1"/>
    </source>
</evidence>
<evidence type="ECO:0000313" key="2">
    <source>
        <dbReference type="Proteomes" id="UP000195437"/>
    </source>
</evidence>
<dbReference type="Pfam" id="PF08863">
    <property type="entry name" value="YolD"/>
    <property type="match status" value="1"/>
</dbReference>